<keyword evidence="1 3" id="KW-0436">Ligase</keyword>
<proteinExistence type="predicted"/>
<dbReference type="InterPro" id="IPR045864">
    <property type="entry name" value="aa-tRNA-synth_II/BPL/LPL"/>
</dbReference>
<name>A0ABP0ET81_9RICK</name>
<dbReference type="Pfam" id="PF03099">
    <property type="entry name" value="BPL_LplA_LipB"/>
    <property type="match status" value="1"/>
</dbReference>
<dbReference type="Proteomes" id="UP001314181">
    <property type="component" value="Unassembled WGS sequence"/>
</dbReference>
<organism evidence="3 4">
    <name type="scientific">Candidatus Xenohaliotis californiensis</name>
    <dbReference type="NCBI Taxonomy" id="84677"/>
    <lineage>
        <taxon>Bacteria</taxon>
        <taxon>Pseudomonadati</taxon>
        <taxon>Pseudomonadota</taxon>
        <taxon>Alphaproteobacteria</taxon>
        <taxon>Rickettsiales</taxon>
        <taxon>Anaplasmataceae</taxon>
        <taxon>Candidatus Xenohaliotis</taxon>
    </lineage>
</organism>
<dbReference type="PANTHER" id="PTHR12835:SF5">
    <property type="entry name" value="BIOTIN--PROTEIN LIGASE"/>
    <property type="match status" value="1"/>
</dbReference>
<comment type="caution">
    <text evidence="3">The sequence shown here is derived from an EMBL/GenBank/DDBJ whole genome shotgun (WGS) entry which is preliminary data.</text>
</comment>
<evidence type="ECO:0000313" key="4">
    <source>
        <dbReference type="Proteomes" id="UP001314181"/>
    </source>
</evidence>
<sequence length="235" mass="26022">MMCELMLEIDGMPVFIYDEVSSTMDIALEHFMAVDYEFAVFAASQTKGVGRNMSYWSSPKGNIYLSIVKKLPSNINNISSLSLVASIAVGDLVQKFSNLDISYKWPNDVMVNGKKIAGILLQMVENFVVIGIGINILSAPSDASMLGSTGAGLDSMCRSLVLLLNSRYNEWLLHGFIFLRELWMQRAMGLNKMVYVSDYQECIGCFVGINDCGAMLVKKNGVVNSYLSAEKVRVY</sequence>
<feature type="domain" description="BPL/LPL catalytic" evidence="2">
    <location>
        <begin position="1"/>
        <end position="184"/>
    </location>
</feature>
<dbReference type="CDD" id="cd16442">
    <property type="entry name" value="BPL"/>
    <property type="match status" value="1"/>
</dbReference>
<dbReference type="PANTHER" id="PTHR12835">
    <property type="entry name" value="BIOTIN PROTEIN LIGASE"/>
    <property type="match status" value="1"/>
</dbReference>
<dbReference type="RefSeq" id="WP_338364204.1">
    <property type="nucleotide sequence ID" value="NZ_CAWVOK010000025.1"/>
</dbReference>
<dbReference type="PROSITE" id="PS51733">
    <property type="entry name" value="BPL_LPL_CATALYTIC"/>
    <property type="match status" value="1"/>
</dbReference>
<accession>A0ABP0ET81</accession>
<dbReference type="Gene3D" id="3.30.930.10">
    <property type="entry name" value="Bira Bifunctional Protein, Domain 2"/>
    <property type="match status" value="1"/>
</dbReference>
<evidence type="ECO:0000256" key="1">
    <source>
        <dbReference type="ARBA" id="ARBA00022598"/>
    </source>
</evidence>
<dbReference type="InterPro" id="IPR004143">
    <property type="entry name" value="BPL_LPL_catalytic"/>
</dbReference>
<protein>
    <submittedName>
        <fullName evidence="3">BirA family transcriptional regulator, biotin operon repressor / biotin---(Acetyl-CoA-carboxylase) ligase</fullName>
        <ecNumber evidence="3">6.3.4.15</ecNumber>
    </submittedName>
</protein>
<dbReference type="GO" id="GO:0004077">
    <property type="term" value="F:biotin--[biotin carboxyl-carrier protein] ligase activity"/>
    <property type="evidence" value="ECO:0007669"/>
    <property type="project" value="UniProtKB-EC"/>
</dbReference>
<dbReference type="EMBL" id="CAWVOK010000025">
    <property type="protein sequence ID" value="CAK8163203.1"/>
    <property type="molecule type" value="Genomic_DNA"/>
</dbReference>
<gene>
    <name evidence="3" type="ORF">CAXC1_320008</name>
</gene>
<dbReference type="EC" id="6.3.4.15" evidence="3"/>
<keyword evidence="4" id="KW-1185">Reference proteome</keyword>
<dbReference type="NCBIfam" id="TIGR00121">
    <property type="entry name" value="birA_ligase"/>
    <property type="match status" value="1"/>
</dbReference>
<dbReference type="SUPFAM" id="SSF55681">
    <property type="entry name" value="Class II aaRS and biotin synthetases"/>
    <property type="match status" value="1"/>
</dbReference>
<reference evidence="3 4" key="1">
    <citation type="submission" date="2024-01" db="EMBL/GenBank/DDBJ databases">
        <authorList>
            <person name="Kunselman E."/>
        </authorList>
    </citation>
    <scope>NUCLEOTIDE SEQUENCE [LARGE SCALE GENOMIC DNA]</scope>
    <source>
        <strain evidence="3">2 abalone samples</strain>
    </source>
</reference>
<evidence type="ECO:0000313" key="3">
    <source>
        <dbReference type="EMBL" id="CAK8163203.1"/>
    </source>
</evidence>
<evidence type="ECO:0000259" key="2">
    <source>
        <dbReference type="PROSITE" id="PS51733"/>
    </source>
</evidence>
<dbReference type="InterPro" id="IPR004408">
    <property type="entry name" value="Biotin_CoA_COase_ligase"/>
</dbReference>